<keyword evidence="14" id="KW-1185">Reference proteome</keyword>
<keyword evidence="7 10" id="KW-0456">Lyase</keyword>
<comment type="catalytic activity">
    <reaction evidence="8 10">
        <text>5-[(5-phospho-1-deoxy-D-ribulos-1-ylimino)methylamino]-1-(5-phospho-beta-D-ribosyl)imidazole-4-carboxamide + L-glutamine = D-erythro-1-(imidazol-4-yl)glycerol 3-phosphate + 5-amino-1-(5-phospho-beta-D-ribosyl)imidazole-4-carboxamide + L-glutamate + H(+)</text>
        <dbReference type="Rhea" id="RHEA:24793"/>
        <dbReference type="ChEBI" id="CHEBI:15378"/>
        <dbReference type="ChEBI" id="CHEBI:29985"/>
        <dbReference type="ChEBI" id="CHEBI:58278"/>
        <dbReference type="ChEBI" id="CHEBI:58359"/>
        <dbReference type="ChEBI" id="CHEBI:58475"/>
        <dbReference type="ChEBI" id="CHEBI:58525"/>
        <dbReference type="EC" id="4.3.2.10"/>
    </reaction>
</comment>
<dbReference type="InterPro" id="IPR017926">
    <property type="entry name" value="GATASE"/>
</dbReference>
<evidence type="ECO:0000256" key="11">
    <source>
        <dbReference type="PIRSR" id="PIRSR000495-1"/>
    </source>
</evidence>
<dbReference type="RefSeq" id="WP_069859764.1">
    <property type="nucleotide sequence ID" value="NZ_BDFE01000017.1"/>
</dbReference>
<dbReference type="PANTHER" id="PTHR42701:SF1">
    <property type="entry name" value="IMIDAZOLE GLYCEROL PHOSPHATE SYNTHASE SUBUNIT HISH"/>
    <property type="match status" value="1"/>
</dbReference>
<dbReference type="GO" id="GO:0004359">
    <property type="term" value="F:glutaminase activity"/>
    <property type="evidence" value="ECO:0007669"/>
    <property type="project" value="UniProtKB-EC"/>
</dbReference>
<dbReference type="GO" id="GO:0005737">
    <property type="term" value="C:cytoplasm"/>
    <property type="evidence" value="ECO:0007669"/>
    <property type="project" value="UniProtKB-SubCell"/>
</dbReference>
<dbReference type="EC" id="4.3.2.10" evidence="10"/>
<feature type="active site" evidence="10 11">
    <location>
        <position position="187"/>
    </location>
</feature>
<protein>
    <recommendedName>
        <fullName evidence="10">Imidazole glycerol phosphate synthase subunit HisH</fullName>
        <ecNumber evidence="10">4.3.2.10</ecNumber>
    </recommendedName>
    <alternativeName>
        <fullName evidence="10">IGP synthase glutaminase subunit</fullName>
        <ecNumber evidence="10">3.5.1.2</ecNumber>
    </alternativeName>
    <alternativeName>
        <fullName evidence="10">IGP synthase subunit HisH</fullName>
    </alternativeName>
    <alternativeName>
        <fullName evidence="10">ImGP synthase subunit HisH</fullName>
        <shortName evidence="10">IGPS subunit HisH</shortName>
    </alternativeName>
</protein>
<dbReference type="HAMAP" id="MF_00278">
    <property type="entry name" value="HisH"/>
    <property type="match status" value="1"/>
</dbReference>
<reference evidence="14" key="1">
    <citation type="submission" date="2016-06" db="EMBL/GenBank/DDBJ databases">
        <title>Draft genome sequence of Desulfoplanes formicivorans strain Pf12B.</title>
        <authorList>
            <person name="Watanabe M."/>
            <person name="Kojima H."/>
            <person name="Fukui M."/>
        </authorList>
    </citation>
    <scope>NUCLEOTIDE SEQUENCE [LARGE SCALE GENOMIC DNA]</scope>
    <source>
        <strain evidence="14">Pf12B</strain>
    </source>
</reference>
<comment type="function">
    <text evidence="10">IGPS catalyzes the conversion of PRFAR and glutamine to IGP, AICAR and glutamate. The HisH subunit catalyzes the hydrolysis of glutamine to glutamate and ammonia as part of the synthesis of IGP and AICAR. The resulting ammonia molecule is channeled to the active site of HisF.</text>
</comment>
<comment type="subunit">
    <text evidence="2 10">Heterodimer of HisH and HisF.</text>
</comment>
<evidence type="ECO:0000256" key="10">
    <source>
        <dbReference type="HAMAP-Rule" id="MF_00278"/>
    </source>
</evidence>
<evidence type="ECO:0000256" key="8">
    <source>
        <dbReference type="ARBA" id="ARBA00047838"/>
    </source>
</evidence>
<dbReference type="NCBIfam" id="TIGR01855">
    <property type="entry name" value="IMP_synth_hisH"/>
    <property type="match status" value="1"/>
</dbReference>
<dbReference type="InterPro" id="IPR010139">
    <property type="entry name" value="Imidazole-glycPsynth_HisH"/>
</dbReference>
<keyword evidence="6 10" id="KW-0368">Histidine biosynthesis</keyword>
<dbReference type="Gene3D" id="3.40.50.880">
    <property type="match status" value="1"/>
</dbReference>
<gene>
    <name evidence="10" type="primary">hisH</name>
    <name evidence="13" type="ORF">DPF_2284</name>
</gene>
<evidence type="ECO:0000256" key="6">
    <source>
        <dbReference type="ARBA" id="ARBA00023102"/>
    </source>
</evidence>
<dbReference type="STRING" id="1592317.DPF_2284"/>
<dbReference type="InterPro" id="IPR029062">
    <property type="entry name" value="Class_I_gatase-like"/>
</dbReference>
<dbReference type="CDD" id="cd01748">
    <property type="entry name" value="GATase1_IGP_Synthase"/>
    <property type="match status" value="1"/>
</dbReference>
<dbReference type="GO" id="GO:0016829">
    <property type="term" value="F:lyase activity"/>
    <property type="evidence" value="ECO:0007669"/>
    <property type="project" value="UniProtKB-KW"/>
</dbReference>
<feature type="active site" description="Nucleophile" evidence="10 11">
    <location>
        <position position="79"/>
    </location>
</feature>
<evidence type="ECO:0000256" key="2">
    <source>
        <dbReference type="ARBA" id="ARBA00011152"/>
    </source>
</evidence>
<keyword evidence="3 10" id="KW-0028">Amino-acid biosynthesis</keyword>
<organism evidence="13 14">
    <name type="scientific">Desulfoplanes formicivorans</name>
    <dbReference type="NCBI Taxonomy" id="1592317"/>
    <lineage>
        <taxon>Bacteria</taxon>
        <taxon>Pseudomonadati</taxon>
        <taxon>Thermodesulfobacteriota</taxon>
        <taxon>Desulfovibrionia</taxon>
        <taxon>Desulfovibrionales</taxon>
        <taxon>Desulfoplanaceae</taxon>
        <taxon>Desulfoplanes</taxon>
    </lineage>
</organism>
<sequence length="213" mass="23548">MLAIVDYRAGNLTSVRRALDHLGIPCTITDDPETITRADGVIFPGVGAAGSAMEQLRQSGLDATIAWCAANDRPLLGICLGCQIILEHSQENNTRTLGIIAGECLPFSKDLKEENGEPIRIPHMGWNRVRLNKPCPLFENVSPDAEFYFVHTYYTRPASEYVLGTTHYGQDFCSVLGRDGLWAVQFHPEKSGRPGLEILKNFATYCRGNNHAQ</sequence>
<evidence type="ECO:0000256" key="3">
    <source>
        <dbReference type="ARBA" id="ARBA00022605"/>
    </source>
</evidence>
<name>A0A194AKH4_9BACT</name>
<evidence type="ECO:0000256" key="4">
    <source>
        <dbReference type="ARBA" id="ARBA00022801"/>
    </source>
</evidence>
<dbReference type="PANTHER" id="PTHR42701">
    <property type="entry name" value="IMIDAZOLE GLYCEROL PHOSPHATE SYNTHASE SUBUNIT HISH"/>
    <property type="match status" value="1"/>
</dbReference>
<dbReference type="OrthoDB" id="9807749at2"/>
<evidence type="ECO:0000256" key="7">
    <source>
        <dbReference type="ARBA" id="ARBA00023239"/>
    </source>
</evidence>
<accession>A0A194AKH4</accession>
<keyword evidence="4 10" id="KW-0378">Hydrolase</keyword>
<evidence type="ECO:0000256" key="5">
    <source>
        <dbReference type="ARBA" id="ARBA00022962"/>
    </source>
</evidence>
<dbReference type="GO" id="GO:0000107">
    <property type="term" value="F:imidazoleglycerol-phosphate synthase activity"/>
    <property type="evidence" value="ECO:0007669"/>
    <property type="project" value="UniProtKB-UniRule"/>
</dbReference>
<keyword evidence="5 10" id="KW-0315">Glutamine amidotransferase</keyword>
<dbReference type="AlphaFoldDB" id="A0A194AKH4"/>
<keyword evidence="10" id="KW-0963">Cytoplasm</keyword>
<dbReference type="EC" id="3.5.1.2" evidence="10"/>
<dbReference type="GO" id="GO:0000105">
    <property type="term" value="P:L-histidine biosynthetic process"/>
    <property type="evidence" value="ECO:0007669"/>
    <property type="project" value="UniProtKB-UniRule"/>
</dbReference>
<dbReference type="Pfam" id="PF00117">
    <property type="entry name" value="GATase"/>
    <property type="match status" value="1"/>
</dbReference>
<proteinExistence type="inferred from homology"/>
<comment type="subcellular location">
    <subcellularLocation>
        <location evidence="10">Cytoplasm</location>
    </subcellularLocation>
</comment>
<dbReference type="Proteomes" id="UP000095200">
    <property type="component" value="Unassembled WGS sequence"/>
</dbReference>
<feature type="active site" evidence="10 11">
    <location>
        <position position="189"/>
    </location>
</feature>
<evidence type="ECO:0000259" key="12">
    <source>
        <dbReference type="Pfam" id="PF00117"/>
    </source>
</evidence>
<dbReference type="PROSITE" id="PS51273">
    <property type="entry name" value="GATASE_TYPE_1"/>
    <property type="match status" value="1"/>
</dbReference>
<comment type="caution">
    <text evidence="13">The sequence shown here is derived from an EMBL/GenBank/DDBJ whole genome shotgun (WGS) entry which is preliminary data.</text>
</comment>
<comment type="catalytic activity">
    <reaction evidence="9 10">
        <text>L-glutamine + H2O = L-glutamate + NH4(+)</text>
        <dbReference type="Rhea" id="RHEA:15889"/>
        <dbReference type="ChEBI" id="CHEBI:15377"/>
        <dbReference type="ChEBI" id="CHEBI:28938"/>
        <dbReference type="ChEBI" id="CHEBI:29985"/>
        <dbReference type="ChEBI" id="CHEBI:58359"/>
        <dbReference type="EC" id="3.5.1.2"/>
    </reaction>
</comment>
<evidence type="ECO:0000313" key="13">
    <source>
        <dbReference type="EMBL" id="GAU09556.1"/>
    </source>
</evidence>
<dbReference type="EMBL" id="BDFE01000017">
    <property type="protein sequence ID" value="GAU09556.1"/>
    <property type="molecule type" value="Genomic_DNA"/>
</dbReference>
<evidence type="ECO:0000256" key="9">
    <source>
        <dbReference type="ARBA" id="ARBA00049534"/>
    </source>
</evidence>
<evidence type="ECO:0000256" key="1">
    <source>
        <dbReference type="ARBA" id="ARBA00005091"/>
    </source>
</evidence>
<dbReference type="PIRSF" id="PIRSF000495">
    <property type="entry name" value="Amidotransf_hisH"/>
    <property type="match status" value="1"/>
</dbReference>
<feature type="domain" description="Glutamine amidotransferase" evidence="12">
    <location>
        <begin position="4"/>
        <end position="203"/>
    </location>
</feature>
<evidence type="ECO:0000313" key="14">
    <source>
        <dbReference type="Proteomes" id="UP000095200"/>
    </source>
</evidence>
<dbReference type="UniPathway" id="UPA00031">
    <property type="reaction ID" value="UER00010"/>
</dbReference>
<comment type="pathway">
    <text evidence="1 10">Amino-acid biosynthesis; L-histidine biosynthesis; L-histidine from 5-phospho-alpha-D-ribose 1-diphosphate: step 5/9.</text>
</comment>
<dbReference type="SUPFAM" id="SSF52317">
    <property type="entry name" value="Class I glutamine amidotransferase-like"/>
    <property type="match status" value="1"/>
</dbReference>